<evidence type="ECO:0000313" key="1">
    <source>
        <dbReference type="EMBL" id="QHT06948.1"/>
    </source>
</evidence>
<sequence>MPLFAIPSYQRSSLLPSKTLDMLSRFQVPMQNVYVFIVEDDKKAYEASLDIYVHQGLHLEIGPLGLHHMRNYIRLYFPEGCELIQLDDDIEDLYFMEEDLSIEDLKSCKRYPLYKMLEQQFHSIIEIAFNNLRKHNLHIFGIYPVKNGFFMKDLPEITTNLRFCVGVFWGCINQHMNELYLELEEKEDVERTLRYFVQDKGVLRFNRIVPKTNYYKTPGGMQARPYSRIESSKASCDYLMTHFKPYCKLYTSKKSGIYEIRLITKSTVF</sequence>
<dbReference type="AlphaFoldDB" id="A0A6C0CQW4"/>
<name>A0A6C0CQW4_9ZZZZ</name>
<accession>A0A6C0CQW4</accession>
<dbReference type="EMBL" id="MN739479">
    <property type="protein sequence ID" value="QHT06948.1"/>
    <property type="molecule type" value="Genomic_DNA"/>
</dbReference>
<evidence type="ECO:0008006" key="2">
    <source>
        <dbReference type="Google" id="ProtNLM"/>
    </source>
</evidence>
<organism evidence="1">
    <name type="scientific">viral metagenome</name>
    <dbReference type="NCBI Taxonomy" id="1070528"/>
    <lineage>
        <taxon>unclassified sequences</taxon>
        <taxon>metagenomes</taxon>
        <taxon>organismal metagenomes</taxon>
    </lineage>
</organism>
<proteinExistence type="predicted"/>
<reference evidence="1" key="1">
    <citation type="journal article" date="2020" name="Nature">
        <title>Giant virus diversity and host interactions through global metagenomics.</title>
        <authorList>
            <person name="Schulz F."/>
            <person name="Roux S."/>
            <person name="Paez-Espino D."/>
            <person name="Jungbluth S."/>
            <person name="Walsh D.A."/>
            <person name="Denef V.J."/>
            <person name="McMahon K.D."/>
            <person name="Konstantinidis K.T."/>
            <person name="Eloe-Fadrosh E.A."/>
            <person name="Kyrpides N.C."/>
            <person name="Woyke T."/>
        </authorList>
    </citation>
    <scope>NUCLEOTIDE SEQUENCE</scope>
    <source>
        <strain evidence="1">GVMAG-M-3300021962-46</strain>
    </source>
</reference>
<protein>
    <recommendedName>
        <fullName evidence="2">Glycosyltransferase</fullName>
    </recommendedName>
</protein>